<evidence type="ECO:0000313" key="2">
    <source>
        <dbReference type="Proteomes" id="UP001066276"/>
    </source>
</evidence>
<comment type="caution">
    <text evidence="1">The sequence shown here is derived from an EMBL/GenBank/DDBJ whole genome shotgun (WGS) entry which is preliminary data.</text>
</comment>
<proteinExistence type="predicted"/>
<dbReference type="EMBL" id="JANPWB010000010">
    <property type="protein sequence ID" value="KAJ1143911.1"/>
    <property type="molecule type" value="Genomic_DNA"/>
</dbReference>
<organism evidence="1 2">
    <name type="scientific">Pleurodeles waltl</name>
    <name type="common">Iberian ribbed newt</name>
    <dbReference type="NCBI Taxonomy" id="8319"/>
    <lineage>
        <taxon>Eukaryota</taxon>
        <taxon>Metazoa</taxon>
        <taxon>Chordata</taxon>
        <taxon>Craniata</taxon>
        <taxon>Vertebrata</taxon>
        <taxon>Euteleostomi</taxon>
        <taxon>Amphibia</taxon>
        <taxon>Batrachia</taxon>
        <taxon>Caudata</taxon>
        <taxon>Salamandroidea</taxon>
        <taxon>Salamandridae</taxon>
        <taxon>Pleurodelinae</taxon>
        <taxon>Pleurodeles</taxon>
    </lineage>
</organism>
<dbReference type="Proteomes" id="UP001066276">
    <property type="component" value="Chromosome 6"/>
</dbReference>
<keyword evidence="2" id="KW-1185">Reference proteome</keyword>
<dbReference type="AlphaFoldDB" id="A0AAV7QTU7"/>
<name>A0AAV7QTU7_PLEWA</name>
<evidence type="ECO:0000313" key="1">
    <source>
        <dbReference type="EMBL" id="KAJ1143911.1"/>
    </source>
</evidence>
<sequence length="82" mass="8935">MAALLAALPWRIRPAGGKPAGNRRPDFLTAALPLRSEWAWKYRQPVGGASVIRDPGGQNDPLSLYDVSASWSSRTDFRVLTG</sequence>
<reference evidence="1" key="1">
    <citation type="journal article" date="2022" name="bioRxiv">
        <title>Sequencing and chromosome-scale assembly of the giantPleurodeles waltlgenome.</title>
        <authorList>
            <person name="Brown T."/>
            <person name="Elewa A."/>
            <person name="Iarovenko S."/>
            <person name="Subramanian E."/>
            <person name="Araus A.J."/>
            <person name="Petzold A."/>
            <person name="Susuki M."/>
            <person name="Suzuki K.-i.T."/>
            <person name="Hayashi T."/>
            <person name="Toyoda A."/>
            <person name="Oliveira C."/>
            <person name="Osipova E."/>
            <person name="Leigh N.D."/>
            <person name="Simon A."/>
            <person name="Yun M.H."/>
        </authorList>
    </citation>
    <scope>NUCLEOTIDE SEQUENCE</scope>
    <source>
        <strain evidence="1">20211129_DDA</strain>
        <tissue evidence="1">Liver</tissue>
    </source>
</reference>
<protein>
    <submittedName>
        <fullName evidence="1">Uncharacterized protein</fullName>
    </submittedName>
</protein>
<accession>A0AAV7QTU7</accession>
<gene>
    <name evidence="1" type="ORF">NDU88_010213</name>
</gene>